<evidence type="ECO:0000256" key="1">
    <source>
        <dbReference type="ARBA" id="ARBA00022679"/>
    </source>
</evidence>
<evidence type="ECO:0000313" key="5">
    <source>
        <dbReference type="Proteomes" id="UP001500840"/>
    </source>
</evidence>
<organism evidence="4 5">
    <name type="scientific">Novipirellula rosea</name>
    <dbReference type="NCBI Taxonomy" id="1031540"/>
    <lineage>
        <taxon>Bacteria</taxon>
        <taxon>Pseudomonadati</taxon>
        <taxon>Planctomycetota</taxon>
        <taxon>Planctomycetia</taxon>
        <taxon>Pirellulales</taxon>
        <taxon>Pirellulaceae</taxon>
        <taxon>Novipirellula</taxon>
    </lineage>
</organism>
<evidence type="ECO:0000259" key="3">
    <source>
        <dbReference type="PROSITE" id="PS51186"/>
    </source>
</evidence>
<keyword evidence="1" id="KW-0808">Transferase</keyword>
<gene>
    <name evidence="4" type="ORF">GCM10023156_26160</name>
</gene>
<sequence length="170" mass="18793">MISCRRATNADVDLFRSIRLRALQDSPDAFGSTYEAAIKRDHASWRGQLLSTSHGINRNTQFAFAADKCVGLAALYRDQDTANGEIVQMWVAPDHRGSPAASMLLGQLRIWAAEVGIHNLNLSVTNTNGRAIKFYENQGFRSTGECVRTDPKRELQGILMTLKLASRRGG</sequence>
<accession>A0ABP8MS78</accession>
<dbReference type="InterPro" id="IPR016181">
    <property type="entry name" value="Acyl_CoA_acyltransferase"/>
</dbReference>
<dbReference type="Proteomes" id="UP001500840">
    <property type="component" value="Unassembled WGS sequence"/>
</dbReference>
<dbReference type="InterPro" id="IPR050832">
    <property type="entry name" value="Bact_Acetyltransf"/>
</dbReference>
<evidence type="ECO:0000256" key="2">
    <source>
        <dbReference type="ARBA" id="ARBA00023315"/>
    </source>
</evidence>
<name>A0ABP8MS78_9BACT</name>
<keyword evidence="2" id="KW-0012">Acyltransferase</keyword>
<reference evidence="5" key="1">
    <citation type="journal article" date="2019" name="Int. J. Syst. Evol. Microbiol.">
        <title>The Global Catalogue of Microorganisms (GCM) 10K type strain sequencing project: providing services to taxonomists for standard genome sequencing and annotation.</title>
        <authorList>
            <consortium name="The Broad Institute Genomics Platform"/>
            <consortium name="The Broad Institute Genome Sequencing Center for Infectious Disease"/>
            <person name="Wu L."/>
            <person name="Ma J."/>
        </authorList>
    </citation>
    <scope>NUCLEOTIDE SEQUENCE [LARGE SCALE GENOMIC DNA]</scope>
    <source>
        <strain evidence="5">JCM 17759</strain>
    </source>
</reference>
<dbReference type="EMBL" id="BAABGA010000035">
    <property type="protein sequence ID" value="GAA4454169.1"/>
    <property type="molecule type" value="Genomic_DNA"/>
</dbReference>
<dbReference type="Pfam" id="PF00583">
    <property type="entry name" value="Acetyltransf_1"/>
    <property type="match status" value="1"/>
</dbReference>
<comment type="caution">
    <text evidence="4">The sequence shown here is derived from an EMBL/GenBank/DDBJ whole genome shotgun (WGS) entry which is preliminary data.</text>
</comment>
<proteinExistence type="predicted"/>
<dbReference type="RefSeq" id="WP_345322645.1">
    <property type="nucleotide sequence ID" value="NZ_BAABGA010000035.1"/>
</dbReference>
<keyword evidence="5" id="KW-1185">Reference proteome</keyword>
<dbReference type="CDD" id="cd04301">
    <property type="entry name" value="NAT_SF"/>
    <property type="match status" value="1"/>
</dbReference>
<protein>
    <recommendedName>
        <fullName evidence="3">N-acetyltransferase domain-containing protein</fullName>
    </recommendedName>
</protein>
<dbReference type="SUPFAM" id="SSF55729">
    <property type="entry name" value="Acyl-CoA N-acyltransferases (Nat)"/>
    <property type="match status" value="1"/>
</dbReference>
<dbReference type="PROSITE" id="PS51186">
    <property type="entry name" value="GNAT"/>
    <property type="match status" value="1"/>
</dbReference>
<dbReference type="Gene3D" id="3.40.630.30">
    <property type="match status" value="1"/>
</dbReference>
<evidence type="ECO:0000313" key="4">
    <source>
        <dbReference type="EMBL" id="GAA4454169.1"/>
    </source>
</evidence>
<feature type="domain" description="N-acetyltransferase" evidence="3">
    <location>
        <begin position="2"/>
        <end position="165"/>
    </location>
</feature>
<dbReference type="PANTHER" id="PTHR43877">
    <property type="entry name" value="AMINOALKYLPHOSPHONATE N-ACETYLTRANSFERASE-RELATED-RELATED"/>
    <property type="match status" value="1"/>
</dbReference>
<dbReference type="InterPro" id="IPR000182">
    <property type="entry name" value="GNAT_dom"/>
</dbReference>